<evidence type="ECO:0000313" key="2">
    <source>
        <dbReference type="EMBL" id="QHU15326.1"/>
    </source>
</evidence>
<organism evidence="2">
    <name type="scientific">viral metagenome</name>
    <dbReference type="NCBI Taxonomy" id="1070528"/>
    <lineage>
        <taxon>unclassified sequences</taxon>
        <taxon>metagenomes</taxon>
        <taxon>organismal metagenomes</taxon>
    </lineage>
</organism>
<name>A0A6C0KDX0_9ZZZZ</name>
<accession>A0A6C0KDX0</accession>
<proteinExistence type="predicted"/>
<evidence type="ECO:0000256" key="1">
    <source>
        <dbReference type="SAM" id="MobiDB-lite"/>
    </source>
</evidence>
<feature type="region of interest" description="Disordered" evidence="1">
    <location>
        <begin position="128"/>
        <end position="153"/>
    </location>
</feature>
<dbReference type="AlphaFoldDB" id="A0A6C0KDX0"/>
<protein>
    <submittedName>
        <fullName evidence="2">Uncharacterized protein</fullName>
    </submittedName>
</protein>
<feature type="region of interest" description="Disordered" evidence="1">
    <location>
        <begin position="271"/>
        <end position="317"/>
    </location>
</feature>
<reference evidence="2" key="1">
    <citation type="journal article" date="2020" name="Nature">
        <title>Giant virus diversity and host interactions through global metagenomics.</title>
        <authorList>
            <person name="Schulz F."/>
            <person name="Roux S."/>
            <person name="Paez-Espino D."/>
            <person name="Jungbluth S."/>
            <person name="Walsh D.A."/>
            <person name="Denef V.J."/>
            <person name="McMahon K.D."/>
            <person name="Konstantinidis K.T."/>
            <person name="Eloe-Fadrosh E.A."/>
            <person name="Kyrpides N.C."/>
            <person name="Woyke T."/>
        </authorList>
    </citation>
    <scope>NUCLEOTIDE SEQUENCE</scope>
    <source>
        <strain evidence="2">GVMAG-S-1103017-68</strain>
    </source>
</reference>
<feature type="compositionally biased region" description="Basic residues" evidence="1">
    <location>
        <begin position="286"/>
        <end position="297"/>
    </location>
</feature>
<dbReference type="EMBL" id="MN740855">
    <property type="protein sequence ID" value="QHU15326.1"/>
    <property type="molecule type" value="Genomic_DNA"/>
</dbReference>
<sequence length="337" mass="37292">MADLTLTYTMYIRDLLASQGKQEPVIRKLVQPKNILWQIQALGTANVLKIMAEFPATGQPAWSEADALRTKTKIQNAKVKLCSGDKIGEPGCKHMFNKAKYARGALSAIQLFILSPLDLSTKGLSVTKSSCTSDRRNHRSKGDTCGKGKNAKKRNVPKWAGPCKGANYQMCHRSRRSRRANADEDTMAAIDIDNVDMDIDDDIAFDSLPSLEDNASGIDDIAGVIDSDVDNFKDLPALEFDDDNYLDNIPDFDSPDDNAFFDEFSAAGLMGSASPTLRKPAPSRPSKSRARVTKRLRERPSPPFHAKQFVGKRKRGNDGKMWTAEALGNGQVRWLKR</sequence>